<evidence type="ECO:0000313" key="6">
    <source>
        <dbReference type="EMBL" id="MPL85694.1"/>
    </source>
</evidence>
<reference evidence="6" key="1">
    <citation type="submission" date="2019-08" db="EMBL/GenBank/DDBJ databases">
        <authorList>
            <person name="Kucharzyk K."/>
            <person name="Murdoch R.W."/>
            <person name="Higgins S."/>
            <person name="Loffler F."/>
        </authorList>
    </citation>
    <scope>NUCLEOTIDE SEQUENCE</scope>
</reference>
<dbReference type="AlphaFoldDB" id="A0A644V366"/>
<dbReference type="EC" id="2.3.1.222" evidence="6"/>
<gene>
    <name evidence="6" type="primary">pduL_7</name>
    <name evidence="6" type="ORF">SDC9_31667</name>
</gene>
<dbReference type="GO" id="GO:0046872">
    <property type="term" value="F:metal ion binding"/>
    <property type="evidence" value="ECO:0007669"/>
    <property type="project" value="UniProtKB-KW"/>
</dbReference>
<keyword evidence="2 6" id="KW-0808">Transferase</keyword>
<keyword evidence="5 6" id="KW-0012">Acyltransferase</keyword>
<organism evidence="6">
    <name type="scientific">bioreactor metagenome</name>
    <dbReference type="NCBI Taxonomy" id="1076179"/>
    <lineage>
        <taxon>unclassified sequences</taxon>
        <taxon>metagenomes</taxon>
        <taxon>ecological metagenomes</taxon>
    </lineage>
</organism>
<evidence type="ECO:0000256" key="3">
    <source>
        <dbReference type="ARBA" id="ARBA00022723"/>
    </source>
</evidence>
<dbReference type="NCBIfam" id="NF011652">
    <property type="entry name" value="PRK15070.1"/>
    <property type="match status" value="1"/>
</dbReference>
<evidence type="ECO:0000256" key="1">
    <source>
        <dbReference type="ARBA" id="ARBA00001947"/>
    </source>
</evidence>
<proteinExistence type="predicted"/>
<comment type="caution">
    <text evidence="6">The sequence shown here is derived from an EMBL/GenBank/DDBJ whole genome shotgun (WGS) entry which is preliminary data.</text>
</comment>
<sequence>MKTMLPIARSDIHVHLTQEDMETLFGKGHKLSHVRELTVPGNFACAETVEVVGPKGSVKGAVVVAPNRKYTQVEVSFTNAAELGIDPPLRESGDIEGSPGCTLIGSEGRKLVLKKGLVAALRHIHMHTNDAKEFGVVNGQRVKIRVPGERGLVFENVIVRVADDLALEMHIDMDEGRAAGVVDFQLVELIK</sequence>
<keyword evidence="4" id="KW-0862">Zinc</keyword>
<dbReference type="EMBL" id="VSSQ01000209">
    <property type="protein sequence ID" value="MPL85694.1"/>
    <property type="molecule type" value="Genomic_DNA"/>
</dbReference>
<evidence type="ECO:0000256" key="2">
    <source>
        <dbReference type="ARBA" id="ARBA00022679"/>
    </source>
</evidence>
<protein>
    <submittedName>
        <fullName evidence="6">Phosphate propanoyltransferase</fullName>
        <ecNumber evidence="6">2.3.1.222</ecNumber>
    </submittedName>
</protein>
<dbReference type="PANTHER" id="PTHR39453">
    <property type="entry name" value="PHOSPHATE PROPANOYLTRANSFERASE"/>
    <property type="match status" value="1"/>
</dbReference>
<evidence type="ECO:0000256" key="5">
    <source>
        <dbReference type="ARBA" id="ARBA00023315"/>
    </source>
</evidence>
<evidence type="ECO:0000256" key="4">
    <source>
        <dbReference type="ARBA" id="ARBA00022833"/>
    </source>
</evidence>
<comment type="cofactor">
    <cofactor evidence="1">
        <name>Zn(2+)</name>
        <dbReference type="ChEBI" id="CHEBI:29105"/>
    </cofactor>
</comment>
<accession>A0A644V366</accession>
<dbReference type="Pfam" id="PF06130">
    <property type="entry name" value="PTAC"/>
    <property type="match status" value="1"/>
</dbReference>
<dbReference type="GO" id="GO:0016747">
    <property type="term" value="F:acyltransferase activity, transferring groups other than amino-acyl groups"/>
    <property type="evidence" value="ECO:0007669"/>
    <property type="project" value="InterPro"/>
</dbReference>
<keyword evidence="3" id="KW-0479">Metal-binding</keyword>
<dbReference type="InterPro" id="IPR008300">
    <property type="entry name" value="PTAC"/>
</dbReference>
<dbReference type="PIRSF" id="PIRSF010130">
    <property type="entry name" value="PduL"/>
    <property type="match status" value="1"/>
</dbReference>
<dbReference type="PANTHER" id="PTHR39453:SF1">
    <property type="entry name" value="PHOSPHATE PROPANOYLTRANSFERASE"/>
    <property type="match status" value="1"/>
</dbReference>
<name>A0A644V366_9ZZZZ</name>